<protein>
    <submittedName>
        <fullName evidence="4">Calcineurin-like phosphoesterase superfamily domain protein</fullName>
    </submittedName>
</protein>
<accession>A0A518AID6</accession>
<dbReference type="PANTHER" id="PTHR43143">
    <property type="entry name" value="METALLOPHOSPHOESTERASE, CALCINEURIN SUPERFAMILY"/>
    <property type="match status" value="1"/>
</dbReference>
<sequence length="341" mass="37610">MLPTDQAITSAAKPESLTRREALKLGTASVPLLALALAARSHAALQKLDRPVRIGMIADLHQDVMHDGVQRISAFANAMQKQTLDAVLQLGDFAYPAEKNREVIDRFNGSHKKPLHVIGNHDTDSGHTKAECLEVWGMPSRYYTTDVAGVQLIVLDGNDSGSPTYKGGYPSYIGEEQLAWLEKQLEELAGPIVVVSHQPLAGPAAVDNAEQVQQLLSKAADKVLLAINGHTHIDAIREVEHVRYLHVNSASYYWMGGDYKHTSYPAEVHESHPYIEYTCPYREALFSTLVIDPESLTITLEGSKSEWVGKSPNEMGLKEQNDLDLTKEVSPTISPRKIERS</sequence>
<evidence type="ECO:0000313" key="4">
    <source>
        <dbReference type="EMBL" id="QDU54470.1"/>
    </source>
</evidence>
<dbReference type="AlphaFoldDB" id="A0A518AID6"/>
<dbReference type="EMBL" id="CP036278">
    <property type="protein sequence ID" value="QDU54470.1"/>
    <property type="molecule type" value="Genomic_DNA"/>
</dbReference>
<feature type="region of interest" description="Disordered" evidence="2">
    <location>
        <begin position="309"/>
        <end position="341"/>
    </location>
</feature>
<evidence type="ECO:0000259" key="3">
    <source>
        <dbReference type="Pfam" id="PF12850"/>
    </source>
</evidence>
<gene>
    <name evidence="4" type="ORF">Pan181_06520</name>
</gene>
<dbReference type="PANTHER" id="PTHR43143:SF1">
    <property type="entry name" value="SERINE_THREONINE-PROTEIN PHOSPHATASE CPPED1"/>
    <property type="match status" value="1"/>
</dbReference>
<dbReference type="Gene3D" id="3.60.21.10">
    <property type="match status" value="1"/>
</dbReference>
<evidence type="ECO:0000313" key="5">
    <source>
        <dbReference type="Proteomes" id="UP000315750"/>
    </source>
</evidence>
<dbReference type="Pfam" id="PF12850">
    <property type="entry name" value="Metallophos_2"/>
    <property type="match status" value="1"/>
</dbReference>
<dbReference type="KEGG" id="amuc:Pan181_06520"/>
<dbReference type="InterPro" id="IPR051918">
    <property type="entry name" value="STPP_CPPED1"/>
</dbReference>
<evidence type="ECO:0000256" key="2">
    <source>
        <dbReference type="SAM" id="MobiDB-lite"/>
    </source>
</evidence>
<dbReference type="Proteomes" id="UP000315750">
    <property type="component" value="Chromosome"/>
</dbReference>
<dbReference type="InterPro" id="IPR029052">
    <property type="entry name" value="Metallo-depent_PP-like"/>
</dbReference>
<keyword evidence="5" id="KW-1185">Reference proteome</keyword>
<feature type="domain" description="Calcineurin-like phosphoesterase" evidence="3">
    <location>
        <begin position="53"/>
        <end position="248"/>
    </location>
</feature>
<feature type="compositionally biased region" description="Basic and acidic residues" evidence="2">
    <location>
        <begin position="316"/>
        <end position="327"/>
    </location>
</feature>
<dbReference type="OrthoDB" id="211986at2"/>
<dbReference type="SUPFAM" id="SSF56300">
    <property type="entry name" value="Metallo-dependent phosphatases"/>
    <property type="match status" value="1"/>
</dbReference>
<comment type="similarity">
    <text evidence="1">Belongs to the metallophosphoesterase superfamily. YfcE family.</text>
</comment>
<reference evidence="4 5" key="1">
    <citation type="submission" date="2019-02" db="EMBL/GenBank/DDBJ databases">
        <title>Deep-cultivation of Planctomycetes and their phenomic and genomic characterization uncovers novel biology.</title>
        <authorList>
            <person name="Wiegand S."/>
            <person name="Jogler M."/>
            <person name="Boedeker C."/>
            <person name="Pinto D."/>
            <person name="Vollmers J."/>
            <person name="Rivas-Marin E."/>
            <person name="Kohn T."/>
            <person name="Peeters S.H."/>
            <person name="Heuer A."/>
            <person name="Rast P."/>
            <person name="Oberbeckmann S."/>
            <person name="Bunk B."/>
            <person name="Jeske O."/>
            <person name="Meyerdierks A."/>
            <person name="Storesund J.E."/>
            <person name="Kallscheuer N."/>
            <person name="Luecker S."/>
            <person name="Lage O.M."/>
            <person name="Pohl T."/>
            <person name="Merkel B.J."/>
            <person name="Hornburger P."/>
            <person name="Mueller R.-W."/>
            <person name="Bruemmer F."/>
            <person name="Labrenz M."/>
            <person name="Spormann A.M."/>
            <person name="Op den Camp H."/>
            <person name="Overmann J."/>
            <person name="Amann R."/>
            <person name="Jetten M.S.M."/>
            <person name="Mascher T."/>
            <person name="Medema M.H."/>
            <person name="Devos D.P."/>
            <person name="Kaster A.-K."/>
            <person name="Ovreas L."/>
            <person name="Rohde M."/>
            <person name="Galperin M.Y."/>
            <person name="Jogler C."/>
        </authorList>
    </citation>
    <scope>NUCLEOTIDE SEQUENCE [LARGE SCALE GENOMIC DNA]</scope>
    <source>
        <strain evidence="4 5">Pan181</strain>
    </source>
</reference>
<name>A0A518AID6_9BACT</name>
<proteinExistence type="inferred from homology"/>
<dbReference type="RefSeq" id="WP_145245446.1">
    <property type="nucleotide sequence ID" value="NZ_CP036278.1"/>
</dbReference>
<evidence type="ECO:0000256" key="1">
    <source>
        <dbReference type="ARBA" id="ARBA00008950"/>
    </source>
</evidence>
<organism evidence="4 5">
    <name type="scientific">Aeoliella mucimassa</name>
    <dbReference type="NCBI Taxonomy" id="2527972"/>
    <lineage>
        <taxon>Bacteria</taxon>
        <taxon>Pseudomonadati</taxon>
        <taxon>Planctomycetota</taxon>
        <taxon>Planctomycetia</taxon>
        <taxon>Pirellulales</taxon>
        <taxon>Lacipirellulaceae</taxon>
        <taxon>Aeoliella</taxon>
    </lineage>
</organism>
<dbReference type="InterPro" id="IPR024654">
    <property type="entry name" value="Calcineurin-like_PHP_lpxH"/>
</dbReference>